<reference evidence="2" key="2">
    <citation type="journal article" date="2022" name="Elife">
        <title>Obligate sexual reproduction of a homothallic fungus closely related to the Cryptococcus pathogenic species complex.</title>
        <authorList>
            <person name="Passer A.R."/>
            <person name="Clancey S.A."/>
            <person name="Shea T."/>
            <person name="David-Palma M."/>
            <person name="Averette A.F."/>
            <person name="Boekhout T."/>
            <person name="Porcel B.M."/>
            <person name="Nowrousian M."/>
            <person name="Cuomo C.A."/>
            <person name="Sun S."/>
            <person name="Heitman J."/>
            <person name="Coelho M.A."/>
        </authorList>
    </citation>
    <scope>NUCLEOTIDE SEQUENCE</scope>
    <source>
        <strain evidence="2">CBS 7841</strain>
    </source>
</reference>
<evidence type="ECO:0000256" key="1">
    <source>
        <dbReference type="SAM" id="MobiDB-lite"/>
    </source>
</evidence>
<reference evidence="2" key="1">
    <citation type="submission" date="2016-06" db="EMBL/GenBank/DDBJ databases">
        <authorList>
            <person name="Cuomo C."/>
            <person name="Litvintseva A."/>
            <person name="Heitman J."/>
            <person name="Chen Y."/>
            <person name="Sun S."/>
            <person name="Springer D."/>
            <person name="Dromer F."/>
            <person name="Young S."/>
            <person name="Zeng Q."/>
            <person name="Chapman S."/>
            <person name="Gujja S."/>
            <person name="Saif S."/>
            <person name="Birren B."/>
        </authorList>
    </citation>
    <scope>NUCLEOTIDE SEQUENCE</scope>
    <source>
        <strain evidence="2">CBS 7841</strain>
    </source>
</reference>
<gene>
    <name evidence="2" type="ORF">L203_105215</name>
</gene>
<dbReference type="GeneID" id="91089424"/>
<proteinExistence type="predicted"/>
<dbReference type="EMBL" id="CP143789">
    <property type="protein sequence ID" value="WVN89985.1"/>
    <property type="molecule type" value="Genomic_DNA"/>
</dbReference>
<evidence type="ECO:0000313" key="2">
    <source>
        <dbReference type="EMBL" id="WVN89985.1"/>
    </source>
</evidence>
<feature type="region of interest" description="Disordered" evidence="1">
    <location>
        <begin position="580"/>
        <end position="600"/>
    </location>
</feature>
<reference evidence="2" key="3">
    <citation type="submission" date="2024-01" db="EMBL/GenBank/DDBJ databases">
        <authorList>
            <person name="Coelho M.A."/>
            <person name="David-Palma M."/>
            <person name="Shea T."/>
            <person name="Sun S."/>
            <person name="Cuomo C.A."/>
            <person name="Heitman J."/>
        </authorList>
    </citation>
    <scope>NUCLEOTIDE SEQUENCE</scope>
    <source>
        <strain evidence="2">CBS 7841</strain>
    </source>
</reference>
<dbReference type="Proteomes" id="UP000094043">
    <property type="component" value="Chromosome 6"/>
</dbReference>
<sequence length="768" mass="86060">MFFATHCNRQTLFDFLDTPGLTTEDAVGGLQEYVWRCMAQGKRVRDWCRDAAQAEQVTRALATPILTTLLPFNTHWLGSPALPPPLLPNSFLAALTRNQLIDALARLSREDRLASRRLQYERELVLELCLEYIGRRWRSSETLVGFADDVSRKLSEVEFELVARVSSAGPSAYAYPPAQIFSAWVERRLQSGIHFHIILDDLDSAKSSLSEEDRRALVDALQGYALDKPFAERQRLPVEKQARTALTQKSKVACKWLSHKRANSSISRAPFSLDQRRPSLPAISPSQSHPRFAPSLTESQDICSVLGCTTTEVRSMLLGQLLELRYCVYGDNSWWFGNSKNQAEDILDSLESCLETQDLFITELRQTFNLSPVQATPKLVLTPRRLSSDMVHHSRDVSFDLEQYLRDISLPLHPHQGESVEDTVKDLCETRSTTPVSISSVWTLESPQDDKDTSGRVSSLSTYTIRHAVKTDLKTNAVELRFPLPIQSPASTTELDQLDKRRSKLATSSVPNFNDDSYTRLPAKNGLRKWKKTSKSSFQLSRGEDSGLRIDTSATLPAPLYPASSSPSAMTFSVDTFLSQTDSAPHTPVTRDSSEGQTRRQLHRQCVIFDGEPMSPTNSPDSWSSDIIRSPTLSSNLALPRLLPQGSPLNITEIVSESSEDEFVSPAVSPTPTYRDSLPYSPVPLLSILNLFRDISNGHLLSVKEVEYALMRFVNSERKALEDKDEEWDAEARCRVAWLIEQVAVLLNDPEYLPAISNVVTSLSTIEL</sequence>
<keyword evidence="3" id="KW-1185">Reference proteome</keyword>
<organism evidence="2 3">
    <name type="scientific">Cryptococcus depauperatus CBS 7841</name>
    <dbReference type="NCBI Taxonomy" id="1295531"/>
    <lineage>
        <taxon>Eukaryota</taxon>
        <taxon>Fungi</taxon>
        <taxon>Dikarya</taxon>
        <taxon>Basidiomycota</taxon>
        <taxon>Agaricomycotina</taxon>
        <taxon>Tremellomycetes</taxon>
        <taxon>Tremellales</taxon>
        <taxon>Cryptococcaceae</taxon>
        <taxon>Cryptococcus</taxon>
    </lineage>
</organism>
<dbReference type="RefSeq" id="XP_066070685.1">
    <property type="nucleotide sequence ID" value="XM_066214588.1"/>
</dbReference>
<dbReference type="KEGG" id="cdep:91089424"/>
<dbReference type="AlphaFoldDB" id="A0AAJ8M2X1"/>
<protein>
    <submittedName>
        <fullName evidence="2">Uncharacterized protein</fullName>
    </submittedName>
</protein>
<evidence type="ECO:0000313" key="3">
    <source>
        <dbReference type="Proteomes" id="UP000094043"/>
    </source>
</evidence>
<accession>A0AAJ8M2X1</accession>
<name>A0AAJ8M2X1_9TREE</name>